<proteinExistence type="predicted"/>
<dbReference type="Proteomes" id="UP000032811">
    <property type="component" value="Chromosome 1"/>
</dbReference>
<dbReference type="InterPro" id="IPR010982">
    <property type="entry name" value="Lambda_DNA-bd_dom_sf"/>
</dbReference>
<dbReference type="CDD" id="cd00093">
    <property type="entry name" value="HTH_XRE"/>
    <property type="match status" value="1"/>
</dbReference>
<gene>
    <name evidence="2" type="ORF">ATCC9714_21021</name>
</gene>
<dbReference type="EMBL" id="LN679998">
    <property type="protein sequence ID" value="CEJ74214.1"/>
    <property type="molecule type" value="Genomic_DNA"/>
</dbReference>
<evidence type="ECO:0000259" key="1">
    <source>
        <dbReference type="PROSITE" id="PS50943"/>
    </source>
</evidence>
<evidence type="ECO:0000313" key="2">
    <source>
        <dbReference type="EMBL" id="CEJ74214.1"/>
    </source>
</evidence>
<name>A0ABM9RQB5_PARSO</name>
<reference evidence="2 3" key="1">
    <citation type="submission" date="2014-11" db="EMBL/GenBank/DDBJ databases">
        <authorList>
            <person name="Aslett M.A."/>
            <person name="De Silva N."/>
        </authorList>
    </citation>
    <scope>NUCLEOTIDE SEQUENCE [LARGE SCALE GENOMIC DNA]</scope>
    <source>
        <strain evidence="2 3">ATCC9714</strain>
    </source>
</reference>
<organism evidence="2 3">
    <name type="scientific">Paraclostridium sordellii</name>
    <name type="common">Clostridium sordellii</name>
    <dbReference type="NCBI Taxonomy" id="1505"/>
    <lineage>
        <taxon>Bacteria</taxon>
        <taxon>Bacillati</taxon>
        <taxon>Bacillota</taxon>
        <taxon>Clostridia</taxon>
        <taxon>Peptostreptococcales</taxon>
        <taxon>Peptostreptococcaceae</taxon>
        <taxon>Paraclostridium</taxon>
    </lineage>
</organism>
<feature type="domain" description="HTH cro/C1-type" evidence="1">
    <location>
        <begin position="7"/>
        <end position="64"/>
    </location>
</feature>
<dbReference type="RefSeq" id="WP_021125740.1">
    <property type="nucleotide sequence ID" value="NZ_CDLJ01000002.1"/>
</dbReference>
<evidence type="ECO:0000313" key="3">
    <source>
        <dbReference type="Proteomes" id="UP000032811"/>
    </source>
</evidence>
<accession>A0ABM9RQB5</accession>
<dbReference type="GeneID" id="97537937"/>
<dbReference type="SUPFAM" id="SSF47413">
    <property type="entry name" value="lambda repressor-like DNA-binding domains"/>
    <property type="match status" value="1"/>
</dbReference>
<protein>
    <recommendedName>
        <fullName evidence="1">HTH cro/C1-type domain-containing protein</fullName>
    </recommendedName>
</protein>
<dbReference type="SMART" id="SM00530">
    <property type="entry name" value="HTH_XRE"/>
    <property type="match status" value="1"/>
</dbReference>
<keyword evidence="3" id="KW-1185">Reference proteome</keyword>
<dbReference type="PROSITE" id="PS50943">
    <property type="entry name" value="HTH_CROC1"/>
    <property type="match status" value="1"/>
</dbReference>
<dbReference type="Gene3D" id="1.10.260.40">
    <property type="entry name" value="lambda repressor-like DNA-binding domains"/>
    <property type="match status" value="1"/>
</dbReference>
<sequence>MNIGDLIRLKRKSHRLTQRELGKILLSSSNKISRLEKNPMTLLSFDLNELHRLSNTLDIDINLLIEEKRKLNNK</sequence>
<dbReference type="InterPro" id="IPR001387">
    <property type="entry name" value="Cro/C1-type_HTH"/>
</dbReference>